<feature type="compositionally biased region" description="Basic and acidic residues" evidence="2">
    <location>
        <begin position="1"/>
        <end position="13"/>
    </location>
</feature>
<keyword evidence="1" id="KW-0793">Thylakoid</keyword>
<keyword evidence="1" id="KW-0249">Electron transport</keyword>
<dbReference type="SUPFAM" id="SSF81342">
    <property type="entry name" value="Transmembrane di-heme cytochromes"/>
    <property type="match status" value="1"/>
</dbReference>
<reference evidence="4" key="1">
    <citation type="submission" date="2017-10" db="EMBL/GenBank/DDBJ databases">
        <authorList>
            <person name="Zhang H."/>
            <person name="Zhang X."/>
        </authorList>
    </citation>
    <scope>NUCLEOTIDE SEQUENCE</scope>
</reference>
<keyword evidence="1" id="KW-0813">Transport</keyword>
<comment type="similarity">
    <text evidence="1">Belongs to the cytochrome b family. PetB subfamily.</text>
</comment>
<comment type="cofactor">
    <cofactor evidence="1">
        <name>heme b</name>
        <dbReference type="ChEBI" id="CHEBI:60344"/>
    </cofactor>
    <text evidence="1">Binds 2 heme b groups non-covalently with two histidine residues as axial ligands.</text>
</comment>
<evidence type="ECO:0000313" key="4">
    <source>
        <dbReference type="EMBL" id="QBL07897.1"/>
    </source>
</evidence>
<dbReference type="GO" id="GO:0015979">
    <property type="term" value="P:photosynthesis"/>
    <property type="evidence" value="ECO:0007669"/>
    <property type="project" value="UniProtKB-KW"/>
</dbReference>
<dbReference type="Pfam" id="PF00033">
    <property type="entry name" value="Cytochrome_B"/>
    <property type="match status" value="1"/>
</dbReference>
<geneLocation type="chloroplast" evidence="4"/>
<name>A0A482A259_SELUN</name>
<comment type="function">
    <text evidence="1">Component of the cytochrome b6-f complex, which mediates electron transfer between photosystem II (PSII) and photosystem I (PSI), cyclic electron flow around PSI, and state transitions.</text>
</comment>
<comment type="subunit">
    <text evidence="1">The 4 large subunits of the cytochrome b6-f complex are cytochrome b6, subunit IV (17 kDa polypeptide, PetD), cytochrome f and the Rieske protein, while the 4 small subunits are PetG, PetL, PetM and PetN. The complex functions as a dimer.</text>
</comment>
<dbReference type="GO" id="GO:0046872">
    <property type="term" value="F:metal ion binding"/>
    <property type="evidence" value="ECO:0007669"/>
    <property type="project" value="UniProtKB-KW"/>
</dbReference>
<proteinExistence type="inferred from homology"/>
<gene>
    <name evidence="4" type="primary">petB</name>
</gene>
<dbReference type="CDD" id="cd00284">
    <property type="entry name" value="Cytochrome_b_N"/>
    <property type="match status" value="1"/>
</dbReference>
<dbReference type="PANTHER" id="PTHR19271">
    <property type="entry name" value="CYTOCHROME B"/>
    <property type="match status" value="1"/>
</dbReference>
<evidence type="ECO:0000259" key="3">
    <source>
        <dbReference type="PROSITE" id="PS51002"/>
    </source>
</evidence>
<sequence length="216" mass="23114">MGRVYDRSEERPEIQAIADDTTSKHAPPHVNTPHRLGGITLTRPSVQVATGFATTSHHRPTATEALGPVRYMMTEVNFGWLVRSVHRRPASTMVSTMIPHAPRVYPTGGSKKPRESTWVTGVVPAAPTVSPGVTGYPSPRDQIGHRAVKIVTGVPEAIPVIGSPSVESPRGSVSVGQSTSTRFHSSHTFASPPLTAAFMPMHSPTIRKQGIPGPSR</sequence>
<feature type="compositionally biased region" description="Low complexity" evidence="2">
    <location>
        <begin position="178"/>
        <end position="187"/>
    </location>
</feature>
<protein>
    <recommendedName>
        <fullName evidence="1">Cytochrome b6</fullName>
    </recommendedName>
</protein>
<keyword evidence="4" id="KW-0934">Plastid</keyword>
<feature type="region of interest" description="Disordered" evidence="2">
    <location>
        <begin position="1"/>
        <end position="38"/>
    </location>
</feature>
<feature type="domain" description="Cytochrome b/b6 N-terminal region profile" evidence="3">
    <location>
        <begin position="4"/>
        <end position="215"/>
    </location>
</feature>
<dbReference type="RefSeq" id="YP_009584198.1">
    <property type="nucleotide sequence ID" value="NC_041575.1"/>
</dbReference>
<keyword evidence="1" id="KW-0812">Transmembrane</keyword>
<keyword evidence="1" id="KW-0408">Iron</keyword>
<dbReference type="PANTHER" id="PTHR19271:SF16">
    <property type="entry name" value="CYTOCHROME B"/>
    <property type="match status" value="1"/>
</dbReference>
<feature type="region of interest" description="Disordered" evidence="2">
    <location>
        <begin position="162"/>
        <end position="187"/>
    </location>
</feature>
<evidence type="ECO:0000256" key="2">
    <source>
        <dbReference type="SAM" id="MobiDB-lite"/>
    </source>
</evidence>
<organism evidence="4">
    <name type="scientific">Selaginella uncinata</name>
    <name type="common">Blue spike-moss</name>
    <name type="synonym">Lycopodium uncinatum</name>
    <dbReference type="NCBI Taxonomy" id="307165"/>
    <lineage>
        <taxon>Eukaryota</taxon>
        <taxon>Viridiplantae</taxon>
        <taxon>Streptophyta</taxon>
        <taxon>Embryophyta</taxon>
        <taxon>Tracheophyta</taxon>
        <taxon>Lycopodiopsida</taxon>
        <taxon>Selaginellales</taxon>
        <taxon>Selaginellaceae</taxon>
        <taxon>Selaginella</taxon>
    </lineage>
</organism>
<keyword evidence="1" id="KW-0472">Membrane</keyword>
<dbReference type="Gene3D" id="1.20.810.10">
    <property type="entry name" value="Cytochrome Bc1 Complex, Chain C"/>
    <property type="match status" value="1"/>
</dbReference>
<keyword evidence="1" id="KW-0602">Photosynthesis</keyword>
<dbReference type="PROSITE" id="PS51002">
    <property type="entry name" value="CYTB_NTER"/>
    <property type="match status" value="1"/>
</dbReference>
<dbReference type="InterPro" id="IPR048259">
    <property type="entry name" value="Cytochrome_b_N_euk/bac"/>
</dbReference>
<keyword evidence="1" id="KW-0479">Metal-binding</keyword>
<dbReference type="GeneID" id="39713343"/>
<dbReference type="InterPro" id="IPR005797">
    <property type="entry name" value="Cyt_b/b6_N"/>
</dbReference>
<dbReference type="InterPro" id="IPR016174">
    <property type="entry name" value="Di-haem_cyt_TM"/>
</dbReference>
<dbReference type="GO" id="GO:0009055">
    <property type="term" value="F:electron transfer activity"/>
    <property type="evidence" value="ECO:0007669"/>
    <property type="project" value="InterPro"/>
</dbReference>
<dbReference type="InterPro" id="IPR027387">
    <property type="entry name" value="Cytb/b6-like_sf"/>
</dbReference>
<comment type="cofactor">
    <cofactor evidence="1">
        <name>heme c</name>
        <dbReference type="ChEBI" id="CHEBI:61717"/>
    </cofactor>
    <text evidence="1">Binds one heme group covalently by a single cysteine link with no axial amino acid ligand.</text>
</comment>
<keyword evidence="1 4" id="KW-0150">Chloroplast</keyword>
<dbReference type="GO" id="GO:0009535">
    <property type="term" value="C:chloroplast thylakoid membrane"/>
    <property type="evidence" value="ECO:0007669"/>
    <property type="project" value="UniProtKB-SubCell"/>
</dbReference>
<comment type="subcellular location">
    <subcellularLocation>
        <location evidence="1">Plastid</location>
        <location evidence="1">Chloroplast thylakoid membrane</location>
        <topology evidence="1">Multi-pass membrane protein</topology>
    </subcellularLocation>
</comment>
<dbReference type="PIRSF" id="PIRSF000032">
    <property type="entry name" value="Cytochrome_b6"/>
    <property type="match status" value="1"/>
</dbReference>
<dbReference type="EMBL" id="MG272483">
    <property type="protein sequence ID" value="QBL07897.1"/>
    <property type="molecule type" value="Genomic_DNA"/>
</dbReference>
<dbReference type="GO" id="GO:0016491">
    <property type="term" value="F:oxidoreductase activity"/>
    <property type="evidence" value="ECO:0007669"/>
    <property type="project" value="InterPro"/>
</dbReference>
<evidence type="ECO:0000256" key="1">
    <source>
        <dbReference type="RuleBase" id="RU003291"/>
    </source>
</evidence>
<reference evidence="4" key="2">
    <citation type="journal article" date="2018" name="J. ISSAAS">
        <title>The Unique Evolutionary Trajectory 1 and Dynamic Conformations of DR and IR/DR-coexisting Plastomes of the Early Vascular Plant Selaginellaceae (Lycophyte).</title>
        <authorList>
            <person name="Zhang H.-R."/>
            <person name="Xiang Q.-P."/>
            <person name="Zhang X.-C."/>
        </authorList>
    </citation>
    <scope>NUCLEOTIDE SEQUENCE</scope>
</reference>
<dbReference type="GO" id="GO:0022904">
    <property type="term" value="P:respiratory electron transport chain"/>
    <property type="evidence" value="ECO:0007669"/>
    <property type="project" value="InterPro"/>
</dbReference>
<accession>A0A482A259</accession>
<keyword evidence="1" id="KW-0349">Heme</keyword>
<dbReference type="AlphaFoldDB" id="A0A482A259"/>